<gene>
    <name evidence="10" type="ORF">Micbo1qcDRAFT_139780</name>
</gene>
<feature type="transmembrane region" description="Helical" evidence="8">
    <location>
        <begin position="437"/>
        <end position="457"/>
    </location>
</feature>
<evidence type="ECO:0000313" key="11">
    <source>
        <dbReference type="Proteomes" id="UP000070501"/>
    </source>
</evidence>
<comment type="subcellular location">
    <subcellularLocation>
        <location evidence="1">Membrane</location>
        <topology evidence="1">Multi-pass membrane protein</topology>
    </subcellularLocation>
</comment>
<dbReference type="InterPro" id="IPR036259">
    <property type="entry name" value="MFS_trans_sf"/>
</dbReference>
<dbReference type="Proteomes" id="UP000070501">
    <property type="component" value="Unassembled WGS sequence"/>
</dbReference>
<dbReference type="SUPFAM" id="SSF103473">
    <property type="entry name" value="MFS general substrate transporter"/>
    <property type="match status" value="1"/>
</dbReference>
<evidence type="ECO:0000313" key="10">
    <source>
        <dbReference type="EMBL" id="KXJ86924.1"/>
    </source>
</evidence>
<dbReference type="InParanoid" id="A0A136IPS9"/>
<feature type="transmembrane region" description="Helical" evidence="8">
    <location>
        <begin position="310"/>
        <end position="332"/>
    </location>
</feature>
<feature type="transmembrane region" description="Helical" evidence="8">
    <location>
        <begin position="339"/>
        <end position="358"/>
    </location>
</feature>
<name>A0A136IPS9_9PEZI</name>
<evidence type="ECO:0000256" key="6">
    <source>
        <dbReference type="ARBA" id="ARBA00037968"/>
    </source>
</evidence>
<organism evidence="10 11">
    <name type="scientific">Microdochium bolleyi</name>
    <dbReference type="NCBI Taxonomy" id="196109"/>
    <lineage>
        <taxon>Eukaryota</taxon>
        <taxon>Fungi</taxon>
        <taxon>Dikarya</taxon>
        <taxon>Ascomycota</taxon>
        <taxon>Pezizomycotina</taxon>
        <taxon>Sordariomycetes</taxon>
        <taxon>Xylariomycetidae</taxon>
        <taxon>Xylariales</taxon>
        <taxon>Microdochiaceae</taxon>
        <taxon>Microdochium</taxon>
    </lineage>
</organism>
<keyword evidence="3 8" id="KW-0812">Transmembrane</keyword>
<evidence type="ECO:0000256" key="2">
    <source>
        <dbReference type="ARBA" id="ARBA00022448"/>
    </source>
</evidence>
<protein>
    <submittedName>
        <fullName evidence="10">Pantothenate transporter liz1</fullName>
    </submittedName>
</protein>
<feature type="transmembrane region" description="Helical" evidence="8">
    <location>
        <begin position="271"/>
        <end position="298"/>
    </location>
</feature>
<comment type="similarity">
    <text evidence="6">Belongs to the major facilitator superfamily. Allantoate permease family.</text>
</comment>
<dbReference type="GO" id="GO:0015233">
    <property type="term" value="F:pantothenate transmembrane transporter activity"/>
    <property type="evidence" value="ECO:0007669"/>
    <property type="project" value="TreeGrafter"/>
</dbReference>
<keyword evidence="11" id="KW-1185">Reference proteome</keyword>
<dbReference type="AlphaFoldDB" id="A0A136IPS9"/>
<dbReference type="PANTHER" id="PTHR43791:SF4">
    <property type="entry name" value="PANTOTHENATE TRANSPORTER FEN2"/>
    <property type="match status" value="1"/>
</dbReference>
<feature type="transmembrane region" description="Helical" evidence="8">
    <location>
        <begin position="107"/>
        <end position="130"/>
    </location>
</feature>
<feature type="domain" description="Major facilitator superfamily (MFS) profile" evidence="9">
    <location>
        <begin position="41"/>
        <end position="461"/>
    </location>
</feature>
<dbReference type="FunFam" id="1.20.1250.20:FF:000065">
    <property type="entry name" value="Putative MFS pantothenate transporter"/>
    <property type="match status" value="1"/>
</dbReference>
<dbReference type="Pfam" id="PF07690">
    <property type="entry name" value="MFS_1"/>
    <property type="match status" value="1"/>
</dbReference>
<keyword evidence="2" id="KW-0813">Transport</keyword>
<proteinExistence type="inferred from homology"/>
<keyword evidence="5 8" id="KW-0472">Membrane</keyword>
<feature type="transmembrane region" description="Helical" evidence="8">
    <location>
        <begin position="404"/>
        <end position="425"/>
    </location>
</feature>
<dbReference type="PANTHER" id="PTHR43791">
    <property type="entry name" value="PERMEASE-RELATED"/>
    <property type="match status" value="1"/>
</dbReference>
<evidence type="ECO:0000256" key="8">
    <source>
        <dbReference type="SAM" id="Phobius"/>
    </source>
</evidence>
<dbReference type="InterPro" id="IPR011701">
    <property type="entry name" value="MFS"/>
</dbReference>
<evidence type="ECO:0000256" key="1">
    <source>
        <dbReference type="ARBA" id="ARBA00004141"/>
    </source>
</evidence>
<dbReference type="EMBL" id="KQ964265">
    <property type="protein sequence ID" value="KXJ86924.1"/>
    <property type="molecule type" value="Genomic_DNA"/>
</dbReference>
<evidence type="ECO:0000259" key="9">
    <source>
        <dbReference type="PROSITE" id="PS50850"/>
    </source>
</evidence>
<feature type="transmembrane region" description="Helical" evidence="8">
    <location>
        <begin position="200"/>
        <end position="223"/>
    </location>
</feature>
<feature type="transmembrane region" description="Helical" evidence="8">
    <location>
        <begin position="80"/>
        <end position="100"/>
    </location>
</feature>
<feature type="region of interest" description="Disordered" evidence="7">
    <location>
        <begin position="474"/>
        <end position="504"/>
    </location>
</feature>
<dbReference type="Gene3D" id="1.20.1250.20">
    <property type="entry name" value="MFS general substrate transporter like domains"/>
    <property type="match status" value="1"/>
</dbReference>
<sequence length="534" mass="57999">MASTYGGSEKSTSQRLRDVFLGDESKSKEERRLVRKLDFYILTYCCLSSFFNYLDRSAFANAYVAGLREDLGLVGNQYNVILAMFTAGSVAGQIPHGIIIQKIAPRIWLPSMVLVWAALTMACAGCTTYAQLCVVRFFQGLAEASTYCGTIYTIGSWMKPREIAKRTAIFTASGQAGTMFAGIMMTAIHKGMNNYAGLAGWQWVFIINGIITCPIALMGFLYFPDTPERTSARWLDKAERELALSRLPPKNPDGHNIQPWSLLKRVFGSPALYILCLFAVVTGALEAYCVQGTFLLYLKYYDDHFTQTQINTYPLGIQAVGIVSNFLAAVHIDATGRRVPMGVLAALLQLVCAAMLLVPPDRLTFAGAFAAFYLSGTSYIVNPVSYGWASIICQRGGDDAARAVILYAMNAASTCLYTFWGIVLYPASDAPYWRNGGIAMVVVVFVMLGMVWAMHWLDRHTARKHHETAVGVEDAAEDGGFGGGQGRKEASVGTTGEVRDAGDCSEKQAAAAAIDVAPAASPSRLNSGEKDKSG</sequence>
<accession>A0A136IPS9</accession>
<dbReference type="GO" id="GO:0098717">
    <property type="term" value="P:pantothenate import across plasma membrane"/>
    <property type="evidence" value="ECO:0007669"/>
    <property type="project" value="TreeGrafter"/>
</dbReference>
<evidence type="ECO:0000256" key="5">
    <source>
        <dbReference type="ARBA" id="ARBA00023136"/>
    </source>
</evidence>
<reference evidence="11" key="1">
    <citation type="submission" date="2016-02" db="EMBL/GenBank/DDBJ databases">
        <title>Draft genome sequence of Microdochium bolleyi, a fungal endophyte of beachgrass.</title>
        <authorList>
            <consortium name="DOE Joint Genome Institute"/>
            <person name="David A.S."/>
            <person name="May G."/>
            <person name="Haridas S."/>
            <person name="Lim J."/>
            <person name="Wang M."/>
            <person name="Labutti K."/>
            <person name="Lipzen A."/>
            <person name="Barry K."/>
            <person name="Grigoriev I.V."/>
        </authorList>
    </citation>
    <scope>NUCLEOTIDE SEQUENCE [LARGE SCALE GENOMIC DNA]</scope>
    <source>
        <strain evidence="11">J235TASD1</strain>
    </source>
</reference>
<keyword evidence="4 8" id="KW-1133">Transmembrane helix</keyword>
<dbReference type="GO" id="GO:0005886">
    <property type="term" value="C:plasma membrane"/>
    <property type="evidence" value="ECO:0007669"/>
    <property type="project" value="TreeGrafter"/>
</dbReference>
<dbReference type="InterPro" id="IPR020846">
    <property type="entry name" value="MFS_dom"/>
</dbReference>
<feature type="region of interest" description="Disordered" evidence="7">
    <location>
        <begin position="515"/>
        <end position="534"/>
    </location>
</feature>
<dbReference type="OrthoDB" id="3639251at2759"/>
<dbReference type="PROSITE" id="PS50850">
    <property type="entry name" value="MFS"/>
    <property type="match status" value="1"/>
</dbReference>
<evidence type="ECO:0000256" key="4">
    <source>
        <dbReference type="ARBA" id="ARBA00022989"/>
    </source>
</evidence>
<evidence type="ECO:0000256" key="3">
    <source>
        <dbReference type="ARBA" id="ARBA00022692"/>
    </source>
</evidence>
<feature type="transmembrane region" description="Helical" evidence="8">
    <location>
        <begin position="167"/>
        <end position="188"/>
    </location>
</feature>
<feature type="transmembrane region" description="Helical" evidence="8">
    <location>
        <begin position="370"/>
        <end position="392"/>
    </location>
</feature>
<evidence type="ECO:0000256" key="7">
    <source>
        <dbReference type="SAM" id="MobiDB-lite"/>
    </source>
</evidence>